<keyword evidence="3" id="KW-1185">Reference proteome</keyword>
<feature type="domain" description="AB hydrolase-1" evidence="1">
    <location>
        <begin position="61"/>
        <end position="288"/>
    </location>
</feature>
<accession>A0A1V3BYA0</accession>
<protein>
    <submittedName>
        <fullName evidence="2">Alpha/beta hydrolase</fullName>
    </submittedName>
</protein>
<evidence type="ECO:0000313" key="2">
    <source>
        <dbReference type="EMBL" id="OOC53100.1"/>
    </source>
</evidence>
<name>A0A1V3BYA0_9ACTN</name>
<dbReference type="InterPro" id="IPR000073">
    <property type="entry name" value="AB_hydrolase_1"/>
</dbReference>
<dbReference type="AlphaFoldDB" id="A0A1V3BYA0"/>
<dbReference type="EMBL" id="MCOK01000001">
    <property type="protein sequence ID" value="OOC53100.1"/>
    <property type="molecule type" value="Genomic_DNA"/>
</dbReference>
<evidence type="ECO:0000259" key="1">
    <source>
        <dbReference type="Pfam" id="PF12697"/>
    </source>
</evidence>
<keyword evidence="2" id="KW-0378">Hydrolase</keyword>
<dbReference type="Gene3D" id="3.40.50.1820">
    <property type="entry name" value="alpha/beta hydrolase"/>
    <property type="match status" value="1"/>
</dbReference>
<gene>
    <name evidence="2" type="ORF">NOSIN_04095</name>
</gene>
<sequence length="294" mass="31053">MLIQVPVYGHVYRSRPGETAVRSWCERELAGGPGTRSPYDLTADGRPTRVHVLEGGPGTPVLVLSGAVLSSAALTGLARLVRADRTVILADMPGQPGLSCSRRVSGRRPAAYGAWLDALLPQVTDRPVVLLGHSLGAVAALSSLPSPLVKGMLLVGPAGLADPVLGLERLLATCTWRFSPGERTSLRLLDALCGPRGAGPGPGPHPLEEWMTLVGRHCRVGSLPGMLRGEEFGDWRGTPVTVATGSHDRVFSPALLHGAARRLLDTGVHVVEGAGHLVPYEAPHRVRELLRLVS</sequence>
<dbReference type="Proteomes" id="UP000189004">
    <property type="component" value="Unassembled WGS sequence"/>
</dbReference>
<dbReference type="Pfam" id="PF12697">
    <property type="entry name" value="Abhydrolase_6"/>
    <property type="match status" value="1"/>
</dbReference>
<evidence type="ECO:0000313" key="3">
    <source>
        <dbReference type="Proteomes" id="UP000189004"/>
    </source>
</evidence>
<dbReference type="InterPro" id="IPR050228">
    <property type="entry name" value="Carboxylesterase_BioH"/>
</dbReference>
<dbReference type="PANTHER" id="PTHR43194:SF2">
    <property type="entry name" value="PEROXISOMAL MEMBRANE PROTEIN LPX1"/>
    <property type="match status" value="1"/>
</dbReference>
<dbReference type="SUPFAM" id="SSF53474">
    <property type="entry name" value="alpha/beta-Hydrolases"/>
    <property type="match status" value="1"/>
</dbReference>
<dbReference type="STRING" id="501010.NOSIN_04095"/>
<dbReference type="InterPro" id="IPR029058">
    <property type="entry name" value="AB_hydrolase_fold"/>
</dbReference>
<dbReference type="OrthoDB" id="5513277at2"/>
<dbReference type="PANTHER" id="PTHR43194">
    <property type="entry name" value="HYDROLASE ALPHA/BETA FOLD FAMILY"/>
    <property type="match status" value="1"/>
</dbReference>
<comment type="caution">
    <text evidence="2">The sequence shown here is derived from an EMBL/GenBank/DDBJ whole genome shotgun (WGS) entry which is preliminary data.</text>
</comment>
<proteinExistence type="predicted"/>
<dbReference type="GO" id="GO:0016787">
    <property type="term" value="F:hydrolase activity"/>
    <property type="evidence" value="ECO:0007669"/>
    <property type="project" value="UniProtKB-KW"/>
</dbReference>
<organism evidence="2 3">
    <name type="scientific">Nocardiopsis sinuspersici</name>
    <dbReference type="NCBI Taxonomy" id="501010"/>
    <lineage>
        <taxon>Bacteria</taxon>
        <taxon>Bacillati</taxon>
        <taxon>Actinomycetota</taxon>
        <taxon>Actinomycetes</taxon>
        <taxon>Streptosporangiales</taxon>
        <taxon>Nocardiopsidaceae</taxon>
        <taxon>Nocardiopsis</taxon>
    </lineage>
</organism>
<dbReference type="RefSeq" id="WP_077689455.1">
    <property type="nucleotide sequence ID" value="NZ_MCOK01000001.1"/>
</dbReference>
<reference evidence="3" key="1">
    <citation type="submission" date="2016-08" db="EMBL/GenBank/DDBJ databases">
        <authorList>
            <person name="Tokovenko B."/>
            <person name="Kalinowski J."/>
        </authorList>
    </citation>
    <scope>NUCLEOTIDE SEQUENCE [LARGE SCALE GENOMIC DNA]</scope>
    <source>
        <strain evidence="3">UTMC102</strain>
    </source>
</reference>